<dbReference type="Pfam" id="PF11416">
    <property type="entry name" value="Syntaxin-5_N"/>
    <property type="match status" value="1"/>
</dbReference>
<evidence type="ECO:0000256" key="2">
    <source>
        <dbReference type="ARBA" id="ARBA00009063"/>
    </source>
</evidence>
<dbReference type="OrthoDB" id="421009at2759"/>
<evidence type="ECO:0000256" key="1">
    <source>
        <dbReference type="ARBA" id="ARBA00004211"/>
    </source>
</evidence>
<comment type="similarity">
    <text evidence="2">Belongs to the syntaxin family.</text>
</comment>
<keyword evidence="3" id="KW-0813">Transport</keyword>
<dbReference type="GO" id="GO:0000149">
    <property type="term" value="F:SNARE binding"/>
    <property type="evidence" value="ECO:0007669"/>
    <property type="project" value="TreeGrafter"/>
</dbReference>
<dbReference type="EMBL" id="CP054548">
    <property type="protein sequence ID" value="QSL67180.1"/>
    <property type="molecule type" value="Genomic_DNA"/>
</dbReference>
<dbReference type="GO" id="GO:0031201">
    <property type="term" value="C:SNARE complex"/>
    <property type="evidence" value="ECO:0007669"/>
    <property type="project" value="TreeGrafter"/>
</dbReference>
<accession>A0A899FTH0</accession>
<dbReference type="PANTHER" id="PTHR19957:SF3">
    <property type="entry name" value="SYNTAXIN-5"/>
    <property type="match status" value="1"/>
</dbReference>
<dbReference type="PROSITE" id="PS50192">
    <property type="entry name" value="T_SNARE"/>
    <property type="match status" value="1"/>
</dbReference>
<evidence type="ECO:0000313" key="10">
    <source>
        <dbReference type="Proteomes" id="UP000663699"/>
    </source>
</evidence>
<evidence type="ECO:0000256" key="4">
    <source>
        <dbReference type="ARBA" id="ARBA00022692"/>
    </source>
</evidence>
<dbReference type="SUPFAM" id="SSF47661">
    <property type="entry name" value="t-snare proteins"/>
    <property type="match status" value="1"/>
</dbReference>
<dbReference type="Pfam" id="PF25327">
    <property type="entry name" value="UBL_ZFAND1"/>
    <property type="match status" value="1"/>
</dbReference>
<dbReference type="GO" id="GO:0000139">
    <property type="term" value="C:Golgi membrane"/>
    <property type="evidence" value="ECO:0007669"/>
    <property type="project" value="TreeGrafter"/>
</dbReference>
<evidence type="ECO:0000313" key="9">
    <source>
        <dbReference type="EMBL" id="QSL67180.1"/>
    </source>
</evidence>
<keyword evidence="10" id="KW-1185">Reference proteome</keyword>
<comment type="subcellular location">
    <subcellularLocation>
        <location evidence="1">Membrane</location>
        <topology evidence="1">Single-pass type IV membrane protein</topology>
    </subcellularLocation>
</comment>
<dbReference type="Pfam" id="PF05739">
    <property type="entry name" value="SNARE"/>
    <property type="match status" value="1"/>
</dbReference>
<name>A0A899FTH0_9ASCO</name>
<keyword evidence="6" id="KW-0175">Coiled coil</keyword>
<evidence type="ECO:0000256" key="3">
    <source>
        <dbReference type="ARBA" id="ARBA00022448"/>
    </source>
</evidence>
<dbReference type="GO" id="GO:0006906">
    <property type="term" value="P:vesicle fusion"/>
    <property type="evidence" value="ECO:0007669"/>
    <property type="project" value="TreeGrafter"/>
</dbReference>
<dbReference type="InterPro" id="IPR010989">
    <property type="entry name" value="SNARE"/>
</dbReference>
<dbReference type="PANTHER" id="PTHR19957">
    <property type="entry name" value="SYNTAXIN"/>
    <property type="match status" value="1"/>
</dbReference>
<feature type="domain" description="T-SNARE coiled-coil homology" evidence="8">
    <location>
        <begin position="236"/>
        <end position="298"/>
    </location>
</feature>
<dbReference type="Proteomes" id="UP000663699">
    <property type="component" value="Chromosome 17"/>
</dbReference>
<dbReference type="InterPro" id="IPR057358">
    <property type="entry name" value="UBL_ZFAND1-like"/>
</dbReference>
<reference evidence="9" key="1">
    <citation type="submission" date="2020-06" db="EMBL/GenBank/DDBJ databases">
        <title>Genomes of multiple members of Pneumocystis genus reveal paths to human pathogen Pneumocystis jirovecii.</title>
        <authorList>
            <person name="Cisse O.H."/>
            <person name="Ma L."/>
            <person name="Dekker J."/>
            <person name="Khil P."/>
            <person name="Jo J."/>
            <person name="Brenchley J."/>
            <person name="Blair R."/>
            <person name="Pahar B."/>
            <person name="Chabe M."/>
            <person name="Van Rompay K.A."/>
            <person name="Keesler R."/>
            <person name="Sukura A."/>
            <person name="Hirsch V."/>
            <person name="Kutty G."/>
            <person name="Liu Y."/>
            <person name="Peng L."/>
            <person name="Chen J."/>
            <person name="Song J."/>
            <person name="Weissenbacher-Lang C."/>
            <person name="Xu J."/>
            <person name="Upham N.S."/>
            <person name="Stajich J.E."/>
            <person name="Cuomo C.A."/>
            <person name="Cushion M.T."/>
            <person name="Kovacs J.A."/>
        </authorList>
    </citation>
    <scope>NUCLEOTIDE SEQUENCE</scope>
    <source>
        <strain evidence="9">2A</strain>
    </source>
</reference>
<dbReference type="InterPro" id="IPR045242">
    <property type="entry name" value="Syntaxin"/>
</dbReference>
<evidence type="ECO:0000256" key="7">
    <source>
        <dbReference type="ARBA" id="ARBA00023136"/>
    </source>
</evidence>
<sequence>MSIQDRTKEFHACALTLKKSKESRKFYSQNKENVLNINESKKHIKNDFGNIANKIAKDINKTGEKLQRLTQLAKRKTLFDDKPTEISELIYIIKQDIEGLNSGISKLREYLKQKPKNDKNKNKGEHEHFENVITFLQSKLANTSIKFKNVLEIRTKNIKANKKRSEQFMATTTHLKDPEKESKSPLYIGYEHKNNDTQFMKFNSDCLVLNMDNEKSNTRILPCDSFQQMQLLEEQNSYTSSRSSAIQSIESTIHELGSIFSQLAQMVAEQRETVQRISTNTDNVVTNVSSAQQELLKYYQRISSNRWLMFKIIFHLNAHIAIKNFGHFSFLLVTKFNTFSNDHKNQENHNCKEAREAFKLKNINIVPTLKKKSSPKNLIDYWDKNLDPLKPNNNFSTEKNKSFKNNVKFSKLWHWIFKCSHNSQKSKSTHVTILKLKKEAKGETSIPLSSRLYIKVEFSCSNAHFLSQKIFYISKDWSCGRSLDYLSKNIGIKNVNSSTKNENERLHLMHIESGKILEPSKIIGDCIVTGDTVVLIRGINYHKKI</sequence>
<dbReference type="GO" id="GO:0048278">
    <property type="term" value="P:vesicle docking"/>
    <property type="evidence" value="ECO:0007669"/>
    <property type="project" value="TreeGrafter"/>
</dbReference>
<dbReference type="CDD" id="cd15844">
    <property type="entry name" value="SNARE_syntaxin5"/>
    <property type="match status" value="1"/>
</dbReference>
<evidence type="ECO:0000256" key="5">
    <source>
        <dbReference type="ARBA" id="ARBA00022989"/>
    </source>
</evidence>
<dbReference type="GO" id="GO:0006886">
    <property type="term" value="P:intracellular protein transport"/>
    <property type="evidence" value="ECO:0007669"/>
    <property type="project" value="TreeGrafter"/>
</dbReference>
<keyword evidence="5" id="KW-1133">Transmembrane helix</keyword>
<dbReference type="AlphaFoldDB" id="A0A899FTH0"/>
<dbReference type="InterPro" id="IPR000727">
    <property type="entry name" value="T_SNARE_dom"/>
</dbReference>
<keyword evidence="4" id="KW-0812">Transmembrane</keyword>
<dbReference type="GO" id="GO:0005484">
    <property type="term" value="F:SNAP receptor activity"/>
    <property type="evidence" value="ECO:0007669"/>
    <property type="project" value="TreeGrafter"/>
</dbReference>
<gene>
    <name evidence="9" type="ORF">MERGE_001569</name>
</gene>
<dbReference type="SMART" id="SM00397">
    <property type="entry name" value="t_SNARE"/>
    <property type="match status" value="1"/>
</dbReference>
<protein>
    <recommendedName>
        <fullName evidence="8">t-SNARE coiled-coil homology domain-containing protein</fullName>
    </recommendedName>
</protein>
<dbReference type="InterPro" id="IPR021538">
    <property type="entry name" value="Syntaxin-5_N"/>
</dbReference>
<evidence type="ECO:0000259" key="8">
    <source>
        <dbReference type="PROSITE" id="PS50192"/>
    </source>
</evidence>
<evidence type="ECO:0000256" key="6">
    <source>
        <dbReference type="ARBA" id="ARBA00023054"/>
    </source>
</evidence>
<dbReference type="GO" id="GO:0006888">
    <property type="term" value="P:endoplasmic reticulum to Golgi vesicle-mediated transport"/>
    <property type="evidence" value="ECO:0007669"/>
    <property type="project" value="TreeGrafter"/>
</dbReference>
<proteinExistence type="inferred from homology"/>
<organism evidence="9 10">
    <name type="scientific">Pneumocystis wakefieldiae</name>
    <dbReference type="NCBI Taxonomy" id="38082"/>
    <lineage>
        <taxon>Eukaryota</taxon>
        <taxon>Fungi</taxon>
        <taxon>Dikarya</taxon>
        <taxon>Ascomycota</taxon>
        <taxon>Taphrinomycotina</taxon>
        <taxon>Pneumocystomycetes</taxon>
        <taxon>Pneumocystaceae</taxon>
        <taxon>Pneumocystis</taxon>
    </lineage>
</organism>
<dbReference type="Gene3D" id="1.20.58.70">
    <property type="match status" value="1"/>
</dbReference>
<keyword evidence="7" id="KW-0472">Membrane</keyword>